<accession>A0ACB7H1S2</accession>
<keyword evidence="2" id="KW-1185">Reference proteome</keyword>
<organism evidence="1 2">
    <name type="scientific">Manihot esculenta</name>
    <name type="common">Cassava</name>
    <name type="synonym">Jatropha manihot</name>
    <dbReference type="NCBI Taxonomy" id="3983"/>
    <lineage>
        <taxon>Eukaryota</taxon>
        <taxon>Viridiplantae</taxon>
        <taxon>Streptophyta</taxon>
        <taxon>Embryophyta</taxon>
        <taxon>Tracheophyta</taxon>
        <taxon>Spermatophyta</taxon>
        <taxon>Magnoliopsida</taxon>
        <taxon>eudicotyledons</taxon>
        <taxon>Gunneridae</taxon>
        <taxon>Pentapetalae</taxon>
        <taxon>rosids</taxon>
        <taxon>fabids</taxon>
        <taxon>Malpighiales</taxon>
        <taxon>Euphorbiaceae</taxon>
        <taxon>Crotonoideae</taxon>
        <taxon>Manihoteae</taxon>
        <taxon>Manihot</taxon>
    </lineage>
</organism>
<dbReference type="EMBL" id="CM004396">
    <property type="protein sequence ID" value="KAG8645693.1"/>
    <property type="molecule type" value="Genomic_DNA"/>
</dbReference>
<dbReference type="Proteomes" id="UP000091857">
    <property type="component" value="Chromosome 10"/>
</dbReference>
<evidence type="ECO:0000313" key="2">
    <source>
        <dbReference type="Proteomes" id="UP000091857"/>
    </source>
</evidence>
<name>A0ACB7H1S2_MANES</name>
<sequence>MMQYLHERFKEWVPIREYITFDHFADSTGFVAWALCNWRGLTHLGASANWGVAELCCVWRSFELMMQYLHERFKEWVPIREYITFDHFADSTGFVAWALCNWRGLTHLGASANWGVAELCCVWRSFGELLHS</sequence>
<reference evidence="2" key="1">
    <citation type="journal article" date="2016" name="Nat. Biotechnol.">
        <title>Sequencing wild and cultivated cassava and related species reveals extensive interspecific hybridization and genetic diversity.</title>
        <authorList>
            <person name="Bredeson J.V."/>
            <person name="Lyons J.B."/>
            <person name="Prochnik S.E."/>
            <person name="Wu G.A."/>
            <person name="Ha C.M."/>
            <person name="Edsinger-Gonzales E."/>
            <person name="Grimwood J."/>
            <person name="Schmutz J."/>
            <person name="Rabbi I.Y."/>
            <person name="Egesi C."/>
            <person name="Nauluvula P."/>
            <person name="Lebot V."/>
            <person name="Ndunguru J."/>
            <person name="Mkamilo G."/>
            <person name="Bart R.S."/>
            <person name="Setter T.L."/>
            <person name="Gleadow R.M."/>
            <person name="Kulakow P."/>
            <person name="Ferguson M.E."/>
            <person name="Rounsley S."/>
            <person name="Rokhsar D.S."/>
        </authorList>
    </citation>
    <scope>NUCLEOTIDE SEQUENCE [LARGE SCALE GENOMIC DNA]</scope>
    <source>
        <strain evidence="2">cv. AM560-2</strain>
    </source>
</reference>
<gene>
    <name evidence="1" type="ORF">MANES_10G084701v8</name>
</gene>
<evidence type="ECO:0000313" key="1">
    <source>
        <dbReference type="EMBL" id="KAG8645693.1"/>
    </source>
</evidence>
<comment type="caution">
    <text evidence="1">The sequence shown here is derived from an EMBL/GenBank/DDBJ whole genome shotgun (WGS) entry which is preliminary data.</text>
</comment>
<proteinExistence type="predicted"/>
<protein>
    <submittedName>
        <fullName evidence="1">Uncharacterized protein</fullName>
    </submittedName>
</protein>